<evidence type="ECO:0000313" key="2">
    <source>
        <dbReference type="Proteomes" id="UP000670092"/>
    </source>
</evidence>
<protein>
    <submittedName>
        <fullName evidence="1">Uncharacterized protein</fullName>
    </submittedName>
</protein>
<dbReference type="Proteomes" id="UP000670092">
    <property type="component" value="Unassembled WGS sequence"/>
</dbReference>
<dbReference type="EMBL" id="JAEVHI010000007">
    <property type="protein sequence ID" value="KAG5287814.1"/>
    <property type="molecule type" value="Genomic_DNA"/>
</dbReference>
<proteinExistence type="predicted"/>
<accession>A0A8H7Y8J4</accession>
<reference evidence="1 2" key="1">
    <citation type="submission" date="2021-01" db="EMBL/GenBank/DDBJ databases">
        <title>Chromosome-level genome assembly of a human fungal pathogen reveals clustering of transcriptionally co-regulated genes.</title>
        <authorList>
            <person name="Voorhies M."/>
            <person name="Cohen S."/>
            <person name="Shea T.P."/>
            <person name="Petrus S."/>
            <person name="Munoz J.F."/>
            <person name="Poplawski S."/>
            <person name="Goldman W.E."/>
            <person name="Michael T."/>
            <person name="Cuomo C.A."/>
            <person name="Sil A."/>
            <person name="Beyhan S."/>
        </authorList>
    </citation>
    <scope>NUCLEOTIDE SEQUENCE [LARGE SCALE GENOMIC DNA]</scope>
    <source>
        <strain evidence="1 2">G184AR</strain>
    </source>
</reference>
<dbReference type="AlphaFoldDB" id="A0A8H7Y8J4"/>
<sequence>MSTNLGPSQTAKDMLQRMHFNFVCQKFFRFAGHFSSIAKTFHRLSINPIRCGSRAGLPPMATWPDGKVASNSANSDLVCQKLSSNEPD</sequence>
<comment type="caution">
    <text evidence="1">The sequence shown here is derived from an EMBL/GenBank/DDBJ whole genome shotgun (WGS) entry which is preliminary data.</text>
</comment>
<dbReference type="VEuPathDB" id="FungiDB:I7I52_11702"/>
<organism evidence="1 2">
    <name type="scientific">Ajellomyces capsulatus</name>
    <name type="common">Darling's disease fungus</name>
    <name type="synonym">Histoplasma capsulatum</name>
    <dbReference type="NCBI Taxonomy" id="5037"/>
    <lineage>
        <taxon>Eukaryota</taxon>
        <taxon>Fungi</taxon>
        <taxon>Dikarya</taxon>
        <taxon>Ascomycota</taxon>
        <taxon>Pezizomycotina</taxon>
        <taxon>Eurotiomycetes</taxon>
        <taxon>Eurotiomycetidae</taxon>
        <taxon>Onygenales</taxon>
        <taxon>Ajellomycetaceae</taxon>
        <taxon>Histoplasma</taxon>
    </lineage>
</organism>
<evidence type="ECO:0000313" key="1">
    <source>
        <dbReference type="EMBL" id="KAG5287814.1"/>
    </source>
</evidence>
<name>A0A8H7Y8J4_AJECA</name>
<gene>
    <name evidence="1" type="ORF">I7I52_11702</name>
</gene>